<dbReference type="EMBL" id="MU032347">
    <property type="protein sequence ID" value="KAF3765916.1"/>
    <property type="molecule type" value="Genomic_DNA"/>
</dbReference>
<dbReference type="GeneID" id="63834245"/>
<evidence type="ECO:0000313" key="2">
    <source>
        <dbReference type="Proteomes" id="UP000803844"/>
    </source>
</evidence>
<sequence>SHRIAKPYSHSSQKSSLLSAIATFGSLSLMPCSYCEDYNLSAEYKIAESESSHYQTYIHLSLSNCNVCNLMPAQLNRIIA</sequence>
<accession>A0A9P4Y3F0</accession>
<dbReference type="Proteomes" id="UP000803844">
    <property type="component" value="Unassembled WGS sequence"/>
</dbReference>
<dbReference type="AlphaFoldDB" id="A0A9P4Y3F0"/>
<gene>
    <name evidence="1" type="ORF">M406DRAFT_256677</name>
</gene>
<organism evidence="1 2">
    <name type="scientific">Cryphonectria parasitica (strain ATCC 38755 / EP155)</name>
    <dbReference type="NCBI Taxonomy" id="660469"/>
    <lineage>
        <taxon>Eukaryota</taxon>
        <taxon>Fungi</taxon>
        <taxon>Dikarya</taxon>
        <taxon>Ascomycota</taxon>
        <taxon>Pezizomycotina</taxon>
        <taxon>Sordariomycetes</taxon>
        <taxon>Sordariomycetidae</taxon>
        <taxon>Diaporthales</taxon>
        <taxon>Cryphonectriaceae</taxon>
        <taxon>Cryphonectria-Endothia species complex</taxon>
        <taxon>Cryphonectria</taxon>
    </lineage>
</organism>
<keyword evidence="2" id="KW-1185">Reference proteome</keyword>
<evidence type="ECO:0000313" key="1">
    <source>
        <dbReference type="EMBL" id="KAF3765916.1"/>
    </source>
</evidence>
<name>A0A9P4Y3F0_CRYP1</name>
<feature type="non-terminal residue" evidence="1">
    <location>
        <position position="1"/>
    </location>
</feature>
<comment type="caution">
    <text evidence="1">The sequence shown here is derived from an EMBL/GenBank/DDBJ whole genome shotgun (WGS) entry which is preliminary data.</text>
</comment>
<protein>
    <submittedName>
        <fullName evidence="1">Uncharacterized protein</fullName>
    </submittedName>
</protein>
<reference evidence="1" key="1">
    <citation type="journal article" date="2020" name="Phytopathology">
        <title>Genome sequence of the chestnut blight fungus Cryphonectria parasitica EP155: A fundamental resource for an archetypical invasive plant pathogen.</title>
        <authorList>
            <person name="Crouch J.A."/>
            <person name="Dawe A."/>
            <person name="Aerts A."/>
            <person name="Barry K."/>
            <person name="Churchill A.C.L."/>
            <person name="Grimwood J."/>
            <person name="Hillman B."/>
            <person name="Milgroom M.G."/>
            <person name="Pangilinan J."/>
            <person name="Smith M."/>
            <person name="Salamov A."/>
            <person name="Schmutz J."/>
            <person name="Yadav J."/>
            <person name="Grigoriev I.V."/>
            <person name="Nuss D."/>
        </authorList>
    </citation>
    <scope>NUCLEOTIDE SEQUENCE</scope>
    <source>
        <strain evidence="1">EP155</strain>
    </source>
</reference>
<proteinExistence type="predicted"/>
<dbReference type="RefSeq" id="XP_040776877.1">
    <property type="nucleotide sequence ID" value="XM_040917116.1"/>
</dbReference>